<dbReference type="SUPFAM" id="SSF50630">
    <property type="entry name" value="Acid proteases"/>
    <property type="match status" value="1"/>
</dbReference>
<dbReference type="Gene3D" id="4.10.60.10">
    <property type="entry name" value="Zinc finger, CCHC-type"/>
    <property type="match status" value="1"/>
</dbReference>
<comment type="caution">
    <text evidence="2">The sequence shown here is derived from an EMBL/GenBank/DDBJ whole genome shotgun (WGS) entry which is preliminary data.</text>
</comment>
<dbReference type="Gene3D" id="2.40.70.10">
    <property type="entry name" value="Acid Proteases"/>
    <property type="match status" value="1"/>
</dbReference>
<gene>
    <name evidence="2" type="ORF">Tci_137489</name>
</gene>
<dbReference type="AlphaFoldDB" id="A0A699GPW2"/>
<feature type="region of interest" description="Disordered" evidence="1">
    <location>
        <begin position="187"/>
        <end position="223"/>
    </location>
</feature>
<dbReference type="GO" id="GO:0006508">
    <property type="term" value="P:proteolysis"/>
    <property type="evidence" value="ECO:0007669"/>
    <property type="project" value="InterPro"/>
</dbReference>
<dbReference type="PROSITE" id="PS00141">
    <property type="entry name" value="ASP_PROTEASE"/>
    <property type="match status" value="1"/>
</dbReference>
<dbReference type="EMBL" id="BKCJ010030051">
    <property type="protein sequence ID" value="GEV65512.1"/>
    <property type="molecule type" value="Genomic_DNA"/>
</dbReference>
<dbReference type="PANTHER" id="PTHR15503">
    <property type="entry name" value="LDOC1 RELATED"/>
    <property type="match status" value="1"/>
</dbReference>
<organism evidence="2">
    <name type="scientific">Tanacetum cinerariifolium</name>
    <name type="common">Dalmatian daisy</name>
    <name type="synonym">Chrysanthemum cinerariifolium</name>
    <dbReference type="NCBI Taxonomy" id="118510"/>
    <lineage>
        <taxon>Eukaryota</taxon>
        <taxon>Viridiplantae</taxon>
        <taxon>Streptophyta</taxon>
        <taxon>Embryophyta</taxon>
        <taxon>Tracheophyta</taxon>
        <taxon>Spermatophyta</taxon>
        <taxon>Magnoliopsida</taxon>
        <taxon>eudicotyledons</taxon>
        <taxon>Gunneridae</taxon>
        <taxon>Pentapetalae</taxon>
        <taxon>asterids</taxon>
        <taxon>campanulids</taxon>
        <taxon>Asterales</taxon>
        <taxon>Asteraceae</taxon>
        <taxon>Asteroideae</taxon>
        <taxon>Anthemideae</taxon>
        <taxon>Anthemidinae</taxon>
        <taxon>Tanacetum</taxon>
    </lineage>
</organism>
<dbReference type="GO" id="GO:0004190">
    <property type="term" value="F:aspartic-type endopeptidase activity"/>
    <property type="evidence" value="ECO:0007669"/>
    <property type="project" value="InterPro"/>
</dbReference>
<dbReference type="InterPro" id="IPR001969">
    <property type="entry name" value="Aspartic_peptidase_AS"/>
</dbReference>
<accession>A0A699GPW2</accession>
<evidence type="ECO:0000313" key="2">
    <source>
        <dbReference type="EMBL" id="GEV65512.1"/>
    </source>
</evidence>
<dbReference type="InterPro" id="IPR032567">
    <property type="entry name" value="RTL1-rel"/>
</dbReference>
<dbReference type="CDD" id="cd00303">
    <property type="entry name" value="retropepsin_like"/>
    <property type="match status" value="1"/>
</dbReference>
<dbReference type="PANTHER" id="PTHR15503:SF45">
    <property type="entry name" value="RNA-DIRECTED DNA POLYMERASE HOMOLOG"/>
    <property type="match status" value="1"/>
</dbReference>
<dbReference type="InterPro" id="IPR021109">
    <property type="entry name" value="Peptidase_aspartic_dom_sf"/>
</dbReference>
<dbReference type="Pfam" id="PF08284">
    <property type="entry name" value="RVP_2"/>
    <property type="match status" value="1"/>
</dbReference>
<sequence>MPITRQGTSNNMTPGTVRAMIDQAMQRNLTNCDESHSSRGGPTRPVQSVHACSYSDFMKCQPLNFKGIEGVVSLSCWFEKMESVFHISGCGSENQVKFATRTLLDVALTWWNGHVRTLVHDAAYTTTWGTLKKKLTDKYCLKAYTQRFQELALMCTKFLADETEKVDKYISGLPDKIHGNVMQNDNKRKANESSRNNQQQQPHKKQNLARAYTATPSEKKSYTGNLPQCTKCNYHHTRQCAPKCNDCKKYGHAIHDCRVNMNNNRVLNTGTCFECGEPRYFKKNCQKLKNNGNANENDRARGKAYVLGGGDSNPLSNNVTGTFLLNNRYASILFDTGTDRSFVSTAFSALLNISPTALDNHYDVQLANGKIIRVNTILRGCTLDFLNHLFHIDLMPVPLGSFDVIIGMDWLREYPAVIVCNEKIIRVPFKNETLIFQGKRNDQEAKDKLEGKRLEDVPIVRDFPELFPKDLPGIPPARHVEFQINLVLGAAHVARAPYRLAPSKMK</sequence>
<protein>
    <recommendedName>
        <fullName evidence="3">CCHC-type domain-containing protein</fullName>
    </recommendedName>
</protein>
<reference evidence="2" key="1">
    <citation type="journal article" date="2019" name="Sci. Rep.">
        <title>Draft genome of Tanacetum cinerariifolium, the natural source of mosquito coil.</title>
        <authorList>
            <person name="Yamashiro T."/>
            <person name="Shiraishi A."/>
            <person name="Satake H."/>
            <person name="Nakayama K."/>
        </authorList>
    </citation>
    <scope>NUCLEOTIDE SEQUENCE</scope>
</reference>
<name>A0A699GPW2_TANCI</name>
<evidence type="ECO:0000256" key="1">
    <source>
        <dbReference type="SAM" id="MobiDB-lite"/>
    </source>
</evidence>
<evidence type="ECO:0008006" key="3">
    <source>
        <dbReference type="Google" id="ProtNLM"/>
    </source>
</evidence>
<proteinExistence type="predicted"/>